<evidence type="ECO:0000313" key="2">
    <source>
        <dbReference type="EMBL" id="ACV10899.1"/>
    </source>
</evidence>
<dbReference type="AlphaFoldDB" id="C7NTR0"/>
<dbReference type="KEGG" id="hut:Huta_0714"/>
<evidence type="ECO:0000256" key="1">
    <source>
        <dbReference type="SAM" id="Phobius"/>
    </source>
</evidence>
<dbReference type="STRING" id="519442.Huta_0714"/>
<feature type="transmembrane region" description="Helical" evidence="1">
    <location>
        <begin position="56"/>
        <end position="79"/>
    </location>
</feature>
<dbReference type="EMBL" id="CP001687">
    <property type="protein sequence ID" value="ACV10899.1"/>
    <property type="molecule type" value="Genomic_DNA"/>
</dbReference>
<dbReference type="Proteomes" id="UP000002071">
    <property type="component" value="Chromosome"/>
</dbReference>
<evidence type="ECO:0000313" key="3">
    <source>
        <dbReference type="Proteomes" id="UP000002071"/>
    </source>
</evidence>
<dbReference type="GeneID" id="8382983"/>
<gene>
    <name evidence="2" type="ordered locus">Huta_0714</name>
</gene>
<dbReference type="HOGENOM" id="CLU_1727203_0_0_2"/>
<dbReference type="RefSeq" id="WP_015788479.1">
    <property type="nucleotide sequence ID" value="NC_013158.1"/>
</dbReference>
<accession>C7NTR0</accession>
<feature type="transmembrane region" description="Helical" evidence="1">
    <location>
        <begin position="128"/>
        <end position="147"/>
    </location>
</feature>
<keyword evidence="1" id="KW-0472">Membrane</keyword>
<organism evidence="2 3">
    <name type="scientific">Halorhabdus utahensis (strain DSM 12940 / JCM 11049 / AX-2)</name>
    <dbReference type="NCBI Taxonomy" id="519442"/>
    <lineage>
        <taxon>Archaea</taxon>
        <taxon>Methanobacteriati</taxon>
        <taxon>Methanobacteriota</taxon>
        <taxon>Stenosarchaea group</taxon>
        <taxon>Halobacteria</taxon>
        <taxon>Halobacteriales</taxon>
        <taxon>Haloarculaceae</taxon>
        <taxon>Halorhabdus</taxon>
    </lineage>
</organism>
<name>C7NTR0_HALUD</name>
<keyword evidence="3" id="KW-1185">Reference proteome</keyword>
<feature type="transmembrane region" description="Helical" evidence="1">
    <location>
        <begin position="91"/>
        <end position="108"/>
    </location>
</feature>
<proteinExistence type="predicted"/>
<keyword evidence="1" id="KW-0812">Transmembrane</keyword>
<keyword evidence="1" id="KW-1133">Transmembrane helix</keyword>
<protein>
    <submittedName>
        <fullName evidence="2">Uncharacterized protein</fullName>
    </submittedName>
</protein>
<sequence length="151" mass="14753">MSVDTKRQNGQLDVGTGLIGVGTLVAIVGAFLPWLTAGGWLGDASIASGLGMISDAALPIYSPILTVGLAVLAVVLSVGVPDNDLARMGEIAAGVVIALVAVIFVVSPETVFGGGIEGAFRDAVSDPGIGIIATLAAGIVIAVGGALNMSG</sequence>
<feature type="transmembrane region" description="Helical" evidence="1">
    <location>
        <begin position="12"/>
        <end position="36"/>
    </location>
</feature>
<reference evidence="2 3" key="1">
    <citation type="journal article" date="2009" name="Stand. Genomic Sci.">
        <title>Complete genome sequence of Halorhabdus utahensis type strain (AX-2).</title>
        <authorList>
            <person name="Anderson I."/>
            <person name="Tindall B.J."/>
            <person name="Pomrenke H."/>
            <person name="Goker M."/>
            <person name="Lapidus A."/>
            <person name="Nolan M."/>
            <person name="Copeland A."/>
            <person name="Glavina Del Rio T."/>
            <person name="Chen F."/>
            <person name="Tice H."/>
            <person name="Cheng J.F."/>
            <person name="Lucas S."/>
            <person name="Chertkov O."/>
            <person name="Bruce D."/>
            <person name="Brettin T."/>
            <person name="Detter J.C."/>
            <person name="Han C."/>
            <person name="Goodwin L."/>
            <person name="Land M."/>
            <person name="Hauser L."/>
            <person name="Chang Y.J."/>
            <person name="Jeffries C.D."/>
            <person name="Pitluck S."/>
            <person name="Pati A."/>
            <person name="Mavromatis K."/>
            <person name="Ivanova N."/>
            <person name="Ovchinnikova G."/>
            <person name="Chen A."/>
            <person name="Palaniappan K."/>
            <person name="Chain P."/>
            <person name="Rohde M."/>
            <person name="Bristow J."/>
            <person name="Eisen J.A."/>
            <person name="Markowitz V."/>
            <person name="Hugenholtz P."/>
            <person name="Kyrpides N.C."/>
            <person name="Klenk H.P."/>
        </authorList>
    </citation>
    <scope>NUCLEOTIDE SEQUENCE [LARGE SCALE GENOMIC DNA]</scope>
    <source>
        <strain evidence="3">DSM 12940 / JCM 11049 / AX-2</strain>
    </source>
</reference>